<evidence type="ECO:0000256" key="2">
    <source>
        <dbReference type="ARBA" id="ARBA00022475"/>
    </source>
</evidence>
<dbReference type="Pfam" id="PF01810">
    <property type="entry name" value="LysE"/>
    <property type="match status" value="1"/>
</dbReference>
<comment type="subcellular location">
    <subcellularLocation>
        <location evidence="1">Cell membrane</location>
        <topology evidence="1">Multi-pass membrane protein</topology>
    </subcellularLocation>
</comment>
<dbReference type="EMBL" id="AP024488">
    <property type="protein sequence ID" value="BCS97286.1"/>
    <property type="molecule type" value="Genomic_DNA"/>
</dbReference>
<sequence length="206" mass="21788">MADIMIFAFLTGFGTSAGLIIAIGAQNAFVLSQGVRRNHHLVIPLICSFFDALLITVGILGVGTAVASNPALTKAAAWGGAAFLFWYGAGSFRSALKGGHLEADDRGSTSLKKAVLTTLAVTLLNPHVYLDTLVLMGSISGQIPLAERPWFGIGAAMASFVWFFILSLGGNLLAPLFRKQVAWRILDTLVGIIMWSIALSLVVNLA</sequence>
<evidence type="ECO:0000313" key="7">
    <source>
        <dbReference type="EMBL" id="BCS97286.1"/>
    </source>
</evidence>
<accession>A0ABM7PJM7</accession>
<feature type="transmembrane region" description="Helical" evidence="6">
    <location>
        <begin position="75"/>
        <end position="92"/>
    </location>
</feature>
<feature type="transmembrane region" description="Helical" evidence="6">
    <location>
        <begin position="41"/>
        <end position="63"/>
    </location>
</feature>
<evidence type="ECO:0000256" key="5">
    <source>
        <dbReference type="ARBA" id="ARBA00023136"/>
    </source>
</evidence>
<evidence type="ECO:0000256" key="6">
    <source>
        <dbReference type="SAM" id="Phobius"/>
    </source>
</evidence>
<name>A0ABM7PJM7_9BACT</name>
<dbReference type="InterPro" id="IPR001123">
    <property type="entry name" value="LeuE-type"/>
</dbReference>
<gene>
    <name evidence="7" type="ORF">DSLASN_29180</name>
</gene>
<evidence type="ECO:0000256" key="1">
    <source>
        <dbReference type="ARBA" id="ARBA00004651"/>
    </source>
</evidence>
<keyword evidence="2" id="KW-1003">Cell membrane</keyword>
<evidence type="ECO:0000256" key="3">
    <source>
        <dbReference type="ARBA" id="ARBA00022692"/>
    </source>
</evidence>
<feature type="transmembrane region" description="Helical" evidence="6">
    <location>
        <begin position="113"/>
        <end position="130"/>
    </location>
</feature>
<dbReference type="Proteomes" id="UP001320148">
    <property type="component" value="Chromosome"/>
</dbReference>
<reference evidence="7 8" key="1">
    <citation type="submission" date="2021-02" db="EMBL/GenBank/DDBJ databases">
        <title>Complete genome of Desulfoluna sp. strain ASN36.</title>
        <authorList>
            <person name="Takahashi A."/>
            <person name="Kojima H."/>
            <person name="Fukui M."/>
        </authorList>
    </citation>
    <scope>NUCLEOTIDE SEQUENCE [LARGE SCALE GENOMIC DNA]</scope>
    <source>
        <strain evidence="7 8">ASN36</strain>
    </source>
</reference>
<dbReference type="PANTHER" id="PTHR30086">
    <property type="entry name" value="ARGININE EXPORTER PROTEIN ARGO"/>
    <property type="match status" value="1"/>
</dbReference>
<keyword evidence="8" id="KW-1185">Reference proteome</keyword>
<protein>
    <submittedName>
        <fullName evidence="7">Amino acid transporter</fullName>
    </submittedName>
</protein>
<feature type="transmembrane region" description="Helical" evidence="6">
    <location>
        <begin position="150"/>
        <end position="174"/>
    </location>
</feature>
<evidence type="ECO:0000313" key="8">
    <source>
        <dbReference type="Proteomes" id="UP001320148"/>
    </source>
</evidence>
<dbReference type="PANTHER" id="PTHR30086:SF20">
    <property type="entry name" value="ARGININE EXPORTER PROTEIN ARGO-RELATED"/>
    <property type="match status" value="1"/>
</dbReference>
<proteinExistence type="predicted"/>
<organism evidence="7 8">
    <name type="scientific">Desulfoluna limicola</name>
    <dbReference type="NCBI Taxonomy" id="2810562"/>
    <lineage>
        <taxon>Bacteria</taxon>
        <taxon>Pseudomonadati</taxon>
        <taxon>Thermodesulfobacteriota</taxon>
        <taxon>Desulfobacteria</taxon>
        <taxon>Desulfobacterales</taxon>
        <taxon>Desulfolunaceae</taxon>
        <taxon>Desulfoluna</taxon>
    </lineage>
</organism>
<keyword evidence="5 6" id="KW-0472">Membrane</keyword>
<feature type="transmembrane region" description="Helical" evidence="6">
    <location>
        <begin position="181"/>
        <end position="203"/>
    </location>
</feature>
<feature type="transmembrane region" description="Helical" evidence="6">
    <location>
        <begin position="6"/>
        <end position="29"/>
    </location>
</feature>
<keyword evidence="3 6" id="KW-0812">Transmembrane</keyword>
<evidence type="ECO:0000256" key="4">
    <source>
        <dbReference type="ARBA" id="ARBA00022989"/>
    </source>
</evidence>
<keyword evidence="4 6" id="KW-1133">Transmembrane helix</keyword>